<keyword evidence="5" id="KW-1185">Reference proteome</keyword>
<comment type="similarity">
    <text evidence="1">Belongs to the amidase family.</text>
</comment>
<dbReference type="InterPro" id="IPR036928">
    <property type="entry name" value="AS_sf"/>
</dbReference>
<keyword evidence="2" id="KW-0378">Hydrolase</keyword>
<feature type="domain" description="Amidase" evidence="3">
    <location>
        <begin position="10"/>
        <end position="58"/>
    </location>
</feature>
<dbReference type="GO" id="GO:0016787">
    <property type="term" value="F:hydrolase activity"/>
    <property type="evidence" value="ECO:0007669"/>
    <property type="project" value="UniProtKB-KW"/>
</dbReference>
<proteinExistence type="inferred from homology"/>
<protein>
    <recommendedName>
        <fullName evidence="3">Amidase domain-containing protein</fullName>
    </recommendedName>
</protein>
<dbReference type="PANTHER" id="PTHR46072:SF8">
    <property type="entry name" value="AMIDASE DOMAIN-CONTAINING PROTEIN"/>
    <property type="match status" value="1"/>
</dbReference>
<sequence>MAFCKTAAIAHQIALERAKYLDGYYAKNNKTVGPLHGLPISLKDQFHVKGVDTTMGALKSSGHKVIDWEPPSQNTAKCVHGLAYENRYSDYWNSTAEKDAYTEAMNLMNYAIVVIQVTNADKRVDVADDSYKPLNAKDRLNWESYDPDIYDNAPVGVQIVARKFEEEKILAVAKIVCAALQTKNVP</sequence>
<name>A0A9P5H722_9HYPO</name>
<accession>A0A9P5H722</accession>
<evidence type="ECO:0000313" key="5">
    <source>
        <dbReference type="Proteomes" id="UP000722485"/>
    </source>
</evidence>
<dbReference type="OrthoDB" id="6428749at2759"/>
<evidence type="ECO:0000256" key="2">
    <source>
        <dbReference type="ARBA" id="ARBA00022801"/>
    </source>
</evidence>
<dbReference type="EMBL" id="JAANBB010000261">
    <property type="protein sequence ID" value="KAF7545280.1"/>
    <property type="molecule type" value="Genomic_DNA"/>
</dbReference>
<dbReference type="Pfam" id="PF01425">
    <property type="entry name" value="Amidase"/>
    <property type="match status" value="1"/>
</dbReference>
<dbReference type="SUPFAM" id="SSF75304">
    <property type="entry name" value="Amidase signature (AS) enzymes"/>
    <property type="match status" value="2"/>
</dbReference>
<comment type="caution">
    <text evidence="4">The sequence shown here is derived from an EMBL/GenBank/DDBJ whole genome shotgun (WGS) entry which is preliminary data.</text>
</comment>
<evidence type="ECO:0000259" key="3">
    <source>
        <dbReference type="Pfam" id="PF01425"/>
    </source>
</evidence>
<dbReference type="Proteomes" id="UP000722485">
    <property type="component" value="Unassembled WGS sequence"/>
</dbReference>
<dbReference type="PANTHER" id="PTHR46072">
    <property type="entry name" value="AMIDASE-RELATED-RELATED"/>
    <property type="match status" value="1"/>
</dbReference>
<reference evidence="4" key="1">
    <citation type="submission" date="2020-03" db="EMBL/GenBank/DDBJ databases">
        <title>Draft Genome Sequence of Cylindrodendrum hubeiense.</title>
        <authorList>
            <person name="Buettner E."/>
            <person name="Kellner H."/>
        </authorList>
    </citation>
    <scope>NUCLEOTIDE SEQUENCE</scope>
    <source>
        <strain evidence="4">IHI 201604</strain>
    </source>
</reference>
<evidence type="ECO:0000313" key="4">
    <source>
        <dbReference type="EMBL" id="KAF7545280.1"/>
    </source>
</evidence>
<gene>
    <name evidence="4" type="ORF">G7Z17_g9283</name>
</gene>
<evidence type="ECO:0000256" key="1">
    <source>
        <dbReference type="ARBA" id="ARBA00009199"/>
    </source>
</evidence>
<organism evidence="4 5">
    <name type="scientific">Cylindrodendrum hubeiense</name>
    <dbReference type="NCBI Taxonomy" id="595255"/>
    <lineage>
        <taxon>Eukaryota</taxon>
        <taxon>Fungi</taxon>
        <taxon>Dikarya</taxon>
        <taxon>Ascomycota</taxon>
        <taxon>Pezizomycotina</taxon>
        <taxon>Sordariomycetes</taxon>
        <taxon>Hypocreomycetidae</taxon>
        <taxon>Hypocreales</taxon>
        <taxon>Nectriaceae</taxon>
        <taxon>Cylindrodendrum</taxon>
    </lineage>
</organism>
<dbReference type="InterPro" id="IPR023631">
    <property type="entry name" value="Amidase_dom"/>
</dbReference>
<dbReference type="AlphaFoldDB" id="A0A9P5H722"/>
<dbReference type="Gene3D" id="3.90.1300.10">
    <property type="entry name" value="Amidase signature (AS) domain"/>
    <property type="match status" value="2"/>
</dbReference>